<feature type="transmembrane region" description="Helical" evidence="1">
    <location>
        <begin position="21"/>
        <end position="41"/>
    </location>
</feature>
<name>A0A2P2NDF2_RHIMU</name>
<keyword evidence="1" id="KW-1133">Transmembrane helix</keyword>
<evidence type="ECO:0000256" key="1">
    <source>
        <dbReference type="SAM" id="Phobius"/>
    </source>
</evidence>
<reference evidence="2" key="1">
    <citation type="submission" date="2018-02" db="EMBL/GenBank/DDBJ databases">
        <title>Rhizophora mucronata_Transcriptome.</title>
        <authorList>
            <person name="Meera S.P."/>
            <person name="Sreeshan A."/>
            <person name="Augustine A."/>
        </authorList>
    </citation>
    <scope>NUCLEOTIDE SEQUENCE</scope>
    <source>
        <tissue evidence="2">Leaf</tissue>
    </source>
</reference>
<proteinExistence type="predicted"/>
<protein>
    <submittedName>
        <fullName evidence="2">Uncharacterized protein</fullName>
    </submittedName>
</protein>
<dbReference type="AlphaFoldDB" id="A0A2P2NDF2"/>
<evidence type="ECO:0000313" key="2">
    <source>
        <dbReference type="EMBL" id="MBX40460.1"/>
    </source>
</evidence>
<sequence length="43" mass="5016">MQHYFSEFILHIMSSTISRIYFMYLLESNLSITLFILSSGLPA</sequence>
<dbReference type="EMBL" id="GGEC01059976">
    <property type="protein sequence ID" value="MBX40460.1"/>
    <property type="molecule type" value="Transcribed_RNA"/>
</dbReference>
<keyword evidence="1" id="KW-0472">Membrane</keyword>
<organism evidence="2">
    <name type="scientific">Rhizophora mucronata</name>
    <name type="common">Asiatic mangrove</name>
    <dbReference type="NCBI Taxonomy" id="61149"/>
    <lineage>
        <taxon>Eukaryota</taxon>
        <taxon>Viridiplantae</taxon>
        <taxon>Streptophyta</taxon>
        <taxon>Embryophyta</taxon>
        <taxon>Tracheophyta</taxon>
        <taxon>Spermatophyta</taxon>
        <taxon>Magnoliopsida</taxon>
        <taxon>eudicotyledons</taxon>
        <taxon>Gunneridae</taxon>
        <taxon>Pentapetalae</taxon>
        <taxon>rosids</taxon>
        <taxon>fabids</taxon>
        <taxon>Malpighiales</taxon>
        <taxon>Rhizophoraceae</taxon>
        <taxon>Rhizophora</taxon>
    </lineage>
</organism>
<accession>A0A2P2NDF2</accession>
<keyword evidence="1" id="KW-0812">Transmembrane</keyword>